<dbReference type="InterPro" id="IPR036942">
    <property type="entry name" value="Beta-barrel_TonB_sf"/>
</dbReference>
<dbReference type="PANTHER" id="PTHR30069">
    <property type="entry name" value="TONB-DEPENDENT OUTER MEMBRANE RECEPTOR"/>
    <property type="match status" value="1"/>
</dbReference>
<accession>A0ABY0UK12</accession>
<organism evidence="10 11">
    <name type="scientific">Maribacter dokdonensis</name>
    <dbReference type="NCBI Taxonomy" id="320912"/>
    <lineage>
        <taxon>Bacteria</taxon>
        <taxon>Pseudomonadati</taxon>
        <taxon>Bacteroidota</taxon>
        <taxon>Flavobacteriia</taxon>
        <taxon>Flavobacteriales</taxon>
        <taxon>Flavobacteriaceae</taxon>
        <taxon>Maribacter</taxon>
    </lineage>
</organism>
<keyword evidence="2 8" id="KW-0813">Transport</keyword>
<protein>
    <submittedName>
        <fullName evidence="10">Outer membrane receptor proteins, mostly Fe transport</fullName>
    </submittedName>
</protein>
<evidence type="ECO:0000256" key="7">
    <source>
        <dbReference type="ARBA" id="ARBA00023237"/>
    </source>
</evidence>
<keyword evidence="7 8" id="KW-0998">Cell outer membrane</keyword>
<dbReference type="Pfam" id="PF13715">
    <property type="entry name" value="CarbopepD_reg_2"/>
    <property type="match status" value="1"/>
</dbReference>
<evidence type="ECO:0000256" key="5">
    <source>
        <dbReference type="ARBA" id="ARBA00022729"/>
    </source>
</evidence>
<evidence type="ECO:0000256" key="6">
    <source>
        <dbReference type="ARBA" id="ARBA00023136"/>
    </source>
</evidence>
<keyword evidence="11" id="KW-1185">Reference proteome</keyword>
<dbReference type="PROSITE" id="PS52016">
    <property type="entry name" value="TONB_DEPENDENT_REC_3"/>
    <property type="match status" value="1"/>
</dbReference>
<evidence type="ECO:0000256" key="2">
    <source>
        <dbReference type="ARBA" id="ARBA00022448"/>
    </source>
</evidence>
<feature type="domain" description="TonB-dependent receptor plug" evidence="9">
    <location>
        <begin position="128"/>
        <end position="224"/>
    </location>
</feature>
<evidence type="ECO:0000256" key="3">
    <source>
        <dbReference type="ARBA" id="ARBA00022452"/>
    </source>
</evidence>
<dbReference type="Gene3D" id="2.40.170.20">
    <property type="entry name" value="TonB-dependent receptor, beta-barrel domain"/>
    <property type="match status" value="1"/>
</dbReference>
<keyword evidence="4 8" id="KW-0812">Transmembrane</keyword>
<dbReference type="SUPFAM" id="SSF56935">
    <property type="entry name" value="Porins"/>
    <property type="match status" value="1"/>
</dbReference>
<keyword evidence="10" id="KW-0675">Receptor</keyword>
<evidence type="ECO:0000256" key="4">
    <source>
        <dbReference type="ARBA" id="ARBA00022692"/>
    </source>
</evidence>
<evidence type="ECO:0000256" key="1">
    <source>
        <dbReference type="ARBA" id="ARBA00004571"/>
    </source>
</evidence>
<evidence type="ECO:0000259" key="9">
    <source>
        <dbReference type="Pfam" id="PF07715"/>
    </source>
</evidence>
<dbReference type="InterPro" id="IPR039426">
    <property type="entry name" value="TonB-dep_rcpt-like"/>
</dbReference>
<evidence type="ECO:0000313" key="11">
    <source>
        <dbReference type="Proteomes" id="UP000199574"/>
    </source>
</evidence>
<name>A0ABY0UK12_9FLAO</name>
<evidence type="ECO:0000256" key="8">
    <source>
        <dbReference type="PROSITE-ProRule" id="PRU01360"/>
    </source>
</evidence>
<proteinExistence type="inferred from homology"/>
<dbReference type="Pfam" id="PF07715">
    <property type="entry name" value="Plug"/>
    <property type="match status" value="1"/>
</dbReference>
<dbReference type="InterPro" id="IPR008969">
    <property type="entry name" value="CarboxyPept-like_regulatory"/>
</dbReference>
<dbReference type="Proteomes" id="UP000199574">
    <property type="component" value="Chromosome I"/>
</dbReference>
<comment type="subcellular location">
    <subcellularLocation>
        <location evidence="1 8">Cell outer membrane</location>
        <topology evidence="1 8">Multi-pass membrane protein</topology>
    </subcellularLocation>
</comment>
<dbReference type="InterPro" id="IPR037066">
    <property type="entry name" value="Plug_dom_sf"/>
</dbReference>
<keyword evidence="5" id="KW-0732">Signal</keyword>
<keyword evidence="3 8" id="KW-1134">Transmembrane beta strand</keyword>
<evidence type="ECO:0000313" key="10">
    <source>
        <dbReference type="EMBL" id="SDS80486.1"/>
    </source>
</evidence>
<dbReference type="RefSeq" id="WP_091605597.1">
    <property type="nucleotide sequence ID" value="NZ_LT629754.1"/>
</dbReference>
<dbReference type="EMBL" id="LT629754">
    <property type="protein sequence ID" value="SDS80486.1"/>
    <property type="molecule type" value="Genomic_DNA"/>
</dbReference>
<dbReference type="InterPro" id="IPR012910">
    <property type="entry name" value="Plug_dom"/>
</dbReference>
<keyword evidence="6 8" id="KW-0472">Membrane</keyword>
<comment type="similarity">
    <text evidence="8">Belongs to the TonB-dependent receptor family.</text>
</comment>
<dbReference type="PANTHER" id="PTHR30069:SF29">
    <property type="entry name" value="HEMOGLOBIN AND HEMOGLOBIN-HAPTOGLOBIN-BINDING PROTEIN 1-RELATED"/>
    <property type="match status" value="1"/>
</dbReference>
<sequence>MKNHFTVIFILLFASVHSQELLSSISGTVKDDYNNPLAFATVMIEGLKLGVLTDDNGSFLIENVPQGKHNVVVSFIGYRTLFKTVEITSSKKKIIVNYKLSESVENLDEVNVNGKSKETEIETKGFAVNAIKTEEASIRNIQTNELLNTTVGVKIRQNGGLGSNVEYSLNGLSGNSVSIFIDGIPISMYGSSFSLNSIPPSMIENIEVYKGVIPGHLADDALGGAINIVMKKGARNNLNASVSYGSFNTLQASINGLYRFDKSGLTVKASGFHNYSDNDYEISGRNIVDKGLGGVETLITAKRFNDAYRSTGGTIQAGYTDVNWADQFFIGVTGSDDYKEVQHGAFVTKIPYKGRFLESDALLANLTYLKKDIFFKGLDVNVTGLFGERNRILNDTTAEAYSWTGNRAIDYKGDEFEYSWGSQQEGGPTLLNINRKVASIRTGISYEINKNHKVFLNHVYSGLDREDSDEMISLLENTFQQTSDIYKNIYSLSYELNAIDDKLKVNLFGKHYRQKVLNTFPRFNSNATEVIDEVYQSNKDYNGYGYAISYLLIKNLNILTSAEKAIRLPNENEVFGDAGENIEPNLTIEPETSNNYNLGFRFGRFNIKNHALTVSTNLFSRKIQNLIGFPGDAQDNQELGETIQYGNFDRETTSKGVEAEISYNFKNNFGFDFNLSKLTLQRKNLQDNIVNSPNVPLFTMNTSLRYSFNNFIQNTARFNLFYNAYFTDEFSYKEEQGTNVAGLEEFLIPTQFIQDFGCSYVFPNKRVSISLDVKNVFDEVAYDNLRVQKPGRAFYLKLNYIINNF</sequence>
<dbReference type="SUPFAM" id="SSF49464">
    <property type="entry name" value="Carboxypeptidase regulatory domain-like"/>
    <property type="match status" value="1"/>
</dbReference>
<dbReference type="Gene3D" id="2.170.130.10">
    <property type="entry name" value="TonB-dependent receptor, plug domain"/>
    <property type="match status" value="1"/>
</dbReference>
<gene>
    <name evidence="10" type="ORF">SAMN05192545_2101</name>
</gene>
<dbReference type="Gene3D" id="2.60.40.1120">
    <property type="entry name" value="Carboxypeptidase-like, regulatory domain"/>
    <property type="match status" value="1"/>
</dbReference>
<dbReference type="GeneID" id="90593621"/>
<reference evidence="10 11" key="1">
    <citation type="submission" date="2016-10" db="EMBL/GenBank/DDBJ databases">
        <authorList>
            <person name="Varghese N."/>
            <person name="Submissions S."/>
        </authorList>
    </citation>
    <scope>NUCLEOTIDE SEQUENCE [LARGE SCALE GENOMIC DNA]</scope>
    <source>
        <strain evidence="10 11">MAR_2009_60</strain>
    </source>
</reference>